<reference evidence="2 3" key="1">
    <citation type="submission" date="2013-03" db="EMBL/GenBank/DDBJ databases">
        <title>The Genome Sequence of Cladophialophora yegresii CBS 114405.</title>
        <authorList>
            <consortium name="The Broad Institute Genomics Platform"/>
            <person name="Cuomo C."/>
            <person name="de Hoog S."/>
            <person name="Gorbushina A."/>
            <person name="Walker B."/>
            <person name="Young S.K."/>
            <person name="Zeng Q."/>
            <person name="Gargeya S."/>
            <person name="Fitzgerald M."/>
            <person name="Haas B."/>
            <person name="Abouelleil A."/>
            <person name="Allen A.W."/>
            <person name="Alvarado L."/>
            <person name="Arachchi H.M."/>
            <person name="Berlin A.M."/>
            <person name="Chapman S.B."/>
            <person name="Gainer-Dewar J."/>
            <person name="Goldberg J."/>
            <person name="Griggs A."/>
            <person name="Gujja S."/>
            <person name="Hansen M."/>
            <person name="Howarth C."/>
            <person name="Imamovic A."/>
            <person name="Ireland A."/>
            <person name="Larimer J."/>
            <person name="McCowan C."/>
            <person name="Murphy C."/>
            <person name="Pearson M."/>
            <person name="Poon T.W."/>
            <person name="Priest M."/>
            <person name="Roberts A."/>
            <person name="Saif S."/>
            <person name="Shea T."/>
            <person name="Sisk P."/>
            <person name="Sykes S."/>
            <person name="Wortman J."/>
            <person name="Nusbaum C."/>
            <person name="Birren B."/>
        </authorList>
    </citation>
    <scope>NUCLEOTIDE SEQUENCE [LARGE SCALE GENOMIC DNA]</scope>
    <source>
        <strain evidence="2 3">CBS 114405</strain>
    </source>
</reference>
<protein>
    <recommendedName>
        <fullName evidence="4">HCNGP-like protein</fullName>
    </recommendedName>
</protein>
<dbReference type="Proteomes" id="UP000019473">
    <property type="component" value="Unassembled WGS sequence"/>
</dbReference>
<dbReference type="eggNOG" id="KOG2959">
    <property type="taxonomic scope" value="Eukaryota"/>
</dbReference>
<feature type="region of interest" description="Disordered" evidence="1">
    <location>
        <begin position="1"/>
        <end position="125"/>
    </location>
</feature>
<sequence length="248" mass="27222">MSGLGLVGYGSSDSDDEPPTRGPGPLRASSNNVAEDRKLAANGTTKTREVDTAENGHEAAAKDIDDDGPMVGPTMPEQFDDHEQEQPFEPERRMSERETIHHLTQATHPITSIPPSPPSSPDPALNAKFRRFLELKAKEVHFNEDLANKSTFRNPGILATMISRAGLEERDQYRTSLPVEIFNPGGFPATAYKEELLRNQQSLREQEQATKKTLSAAGKRTIEFASAGTSATSSRESTAELPNKRKRP</sequence>
<dbReference type="STRING" id="1182544.W9WC53"/>
<dbReference type="RefSeq" id="XP_007754095.1">
    <property type="nucleotide sequence ID" value="XM_007755905.1"/>
</dbReference>
<evidence type="ECO:0000313" key="2">
    <source>
        <dbReference type="EMBL" id="EXJ65528.1"/>
    </source>
</evidence>
<feature type="compositionally biased region" description="Basic and acidic residues" evidence="1">
    <location>
        <begin position="79"/>
        <end position="101"/>
    </location>
</feature>
<dbReference type="AlphaFoldDB" id="W9WC53"/>
<dbReference type="EMBL" id="AMGW01000001">
    <property type="protein sequence ID" value="EXJ65528.1"/>
    <property type="molecule type" value="Genomic_DNA"/>
</dbReference>
<dbReference type="VEuPathDB" id="FungiDB:A1O7_01869"/>
<evidence type="ECO:0008006" key="4">
    <source>
        <dbReference type="Google" id="ProtNLM"/>
    </source>
</evidence>
<dbReference type="GO" id="GO:0005634">
    <property type="term" value="C:nucleus"/>
    <property type="evidence" value="ECO:0007669"/>
    <property type="project" value="TreeGrafter"/>
</dbReference>
<feature type="compositionally biased region" description="Low complexity" evidence="1">
    <location>
        <begin position="223"/>
        <end position="240"/>
    </location>
</feature>
<dbReference type="GO" id="GO:0006355">
    <property type="term" value="P:regulation of DNA-templated transcription"/>
    <property type="evidence" value="ECO:0007669"/>
    <property type="project" value="InterPro"/>
</dbReference>
<dbReference type="GeneID" id="19176480"/>
<gene>
    <name evidence="2" type="ORF">A1O7_01869</name>
</gene>
<organism evidence="2 3">
    <name type="scientific">Cladophialophora yegresii CBS 114405</name>
    <dbReference type="NCBI Taxonomy" id="1182544"/>
    <lineage>
        <taxon>Eukaryota</taxon>
        <taxon>Fungi</taxon>
        <taxon>Dikarya</taxon>
        <taxon>Ascomycota</taxon>
        <taxon>Pezizomycotina</taxon>
        <taxon>Eurotiomycetes</taxon>
        <taxon>Chaetothyriomycetidae</taxon>
        <taxon>Chaetothyriales</taxon>
        <taxon>Herpotrichiellaceae</taxon>
        <taxon>Cladophialophora</taxon>
    </lineage>
</organism>
<dbReference type="PANTHER" id="PTHR13464:SF0">
    <property type="entry name" value="SAP30-BINDING PROTEIN"/>
    <property type="match status" value="1"/>
</dbReference>
<evidence type="ECO:0000313" key="3">
    <source>
        <dbReference type="Proteomes" id="UP000019473"/>
    </source>
</evidence>
<dbReference type="PANTHER" id="PTHR13464">
    <property type="entry name" value="TRANSCRIPTIONAL REGULATOR PROTEIN HCNGP"/>
    <property type="match status" value="1"/>
</dbReference>
<dbReference type="Pfam" id="PF07818">
    <property type="entry name" value="HCNGP"/>
    <property type="match status" value="1"/>
</dbReference>
<proteinExistence type="predicted"/>
<dbReference type="HOGENOM" id="CLU_064352_1_1_1"/>
<feature type="region of interest" description="Disordered" evidence="1">
    <location>
        <begin position="202"/>
        <end position="248"/>
    </location>
</feature>
<name>W9WC53_9EURO</name>
<keyword evidence="3" id="KW-1185">Reference proteome</keyword>
<dbReference type="OrthoDB" id="1714508at2759"/>
<feature type="compositionally biased region" description="Pro residues" evidence="1">
    <location>
        <begin position="112"/>
        <end position="121"/>
    </location>
</feature>
<comment type="caution">
    <text evidence="2">The sequence shown here is derived from an EMBL/GenBank/DDBJ whole genome shotgun (WGS) entry which is preliminary data.</text>
</comment>
<dbReference type="InterPro" id="IPR012479">
    <property type="entry name" value="SAP30BP"/>
</dbReference>
<feature type="compositionally biased region" description="Basic and acidic residues" evidence="1">
    <location>
        <begin position="46"/>
        <end position="63"/>
    </location>
</feature>
<accession>W9WC53</accession>
<evidence type="ECO:0000256" key="1">
    <source>
        <dbReference type="SAM" id="MobiDB-lite"/>
    </source>
</evidence>